<reference evidence="3 4" key="1">
    <citation type="journal article" date="2021" name="J. Hered.">
        <title>A chromosome-level genome assembly of the parasitoid wasp, Cotesia glomerata (Hymenoptera: Braconidae).</title>
        <authorList>
            <person name="Pinto B.J."/>
            <person name="Weis J.J."/>
            <person name="Gamble T."/>
            <person name="Ode P.J."/>
            <person name="Paul R."/>
            <person name="Zaspel J.M."/>
        </authorList>
    </citation>
    <scope>NUCLEOTIDE SEQUENCE [LARGE SCALE GENOMIC DNA]</scope>
    <source>
        <strain evidence="3">CgM1</strain>
    </source>
</reference>
<organism evidence="3 4">
    <name type="scientific">Cotesia glomerata</name>
    <name type="common">Lepidopteran parasitic wasp</name>
    <name type="synonym">Apanteles glomeratus</name>
    <dbReference type="NCBI Taxonomy" id="32391"/>
    <lineage>
        <taxon>Eukaryota</taxon>
        <taxon>Metazoa</taxon>
        <taxon>Ecdysozoa</taxon>
        <taxon>Arthropoda</taxon>
        <taxon>Hexapoda</taxon>
        <taxon>Insecta</taxon>
        <taxon>Pterygota</taxon>
        <taxon>Neoptera</taxon>
        <taxon>Endopterygota</taxon>
        <taxon>Hymenoptera</taxon>
        <taxon>Apocrita</taxon>
        <taxon>Ichneumonoidea</taxon>
        <taxon>Braconidae</taxon>
        <taxon>Microgastrinae</taxon>
        <taxon>Cotesia</taxon>
    </lineage>
</organism>
<accession>A0AAV7HTB3</accession>
<dbReference type="SUPFAM" id="SSF56219">
    <property type="entry name" value="DNase I-like"/>
    <property type="match status" value="1"/>
</dbReference>
<dbReference type="GO" id="GO:0003824">
    <property type="term" value="F:catalytic activity"/>
    <property type="evidence" value="ECO:0007669"/>
    <property type="project" value="InterPro"/>
</dbReference>
<feature type="compositionally biased region" description="Low complexity" evidence="1">
    <location>
        <begin position="20"/>
        <end position="31"/>
    </location>
</feature>
<dbReference type="Gene3D" id="3.60.10.10">
    <property type="entry name" value="Endonuclease/exonuclease/phosphatase"/>
    <property type="match status" value="1"/>
</dbReference>
<evidence type="ECO:0000256" key="1">
    <source>
        <dbReference type="SAM" id="MobiDB-lite"/>
    </source>
</evidence>
<comment type="caution">
    <text evidence="3">The sequence shown here is derived from an EMBL/GenBank/DDBJ whole genome shotgun (WGS) entry which is preliminary data.</text>
</comment>
<dbReference type="Proteomes" id="UP000826195">
    <property type="component" value="Unassembled WGS sequence"/>
</dbReference>
<feature type="region of interest" description="Disordered" evidence="1">
    <location>
        <begin position="1"/>
        <end position="63"/>
    </location>
</feature>
<gene>
    <name evidence="3" type="ORF">KQX54_013590</name>
</gene>
<feature type="compositionally biased region" description="Polar residues" evidence="1">
    <location>
        <begin position="1"/>
        <end position="13"/>
    </location>
</feature>
<sequence>MPASSQNNNTGEICQQGGKPTTSPSLASTSTRQLPYSPANKLSTSDNIDKTKSGPGRPTVADSWTKYCENSLNLYSISEYLNKKRSYTEIEDSEQEQQVTEPSTLSKRQATGNTAGTTDSKKEEKLQDDKMEKILKAIEEGNEKTMNAIDGEALKKQLGTTREDTIAKVVEDAKVKLNTMLTSDKGLSSLHLDSLAEKNEQLQRKSNIIIKGLNLQRDNLLSQINNFMETNFKLRNAALEAFTLDQNHNVVKVKLNLPETKYYILKNKFTALKNTSIYIEADLTPKEAQIAKKIRDIARSKKQEGAKVKIYSSKLLIDNKWWIWKEEVADLIPAPEKPILKALQTALDVKEKQRPCIWANASKATTSVRPSGGLLTAAKATHLQTLEAKYEWIFTKAIINKLSILIGNIYLKPTSDIKENLIGLQKILDDESVNYYDLIIIGGDFNARVGRLQELPKEITEVSVLDHQHESMDIVTNERGKLLTCFMEKNGFILLNGRSPNDKPANFTFNNGNGLSVIDLIWIKTDRLELVTNLEVIKVATESNHQLVLLSLAEALVTQPDVSSHSTIATLTIKWKDQPLESKQTFYLELAHSFRQNSSNTLNTVSQLYDNFCDAIYEAAETASLLSKRSNKITIPKGQQRFDNESKYLKKECNSL</sequence>
<name>A0AAV7HTB3_COTGL</name>
<feature type="compositionally biased region" description="Basic and acidic residues" evidence="1">
    <location>
        <begin position="119"/>
        <end position="128"/>
    </location>
</feature>
<protein>
    <recommendedName>
        <fullName evidence="2">Endonuclease/exonuclease/phosphatase domain-containing protein</fullName>
    </recommendedName>
</protein>
<evidence type="ECO:0000313" key="4">
    <source>
        <dbReference type="Proteomes" id="UP000826195"/>
    </source>
</evidence>
<dbReference type="Pfam" id="PF14529">
    <property type="entry name" value="Exo_endo_phos_2"/>
    <property type="match status" value="1"/>
</dbReference>
<keyword evidence="4" id="KW-1185">Reference proteome</keyword>
<dbReference type="InterPro" id="IPR005135">
    <property type="entry name" value="Endo/exonuclease/phosphatase"/>
</dbReference>
<feature type="domain" description="Endonuclease/exonuclease/phosphatase" evidence="2">
    <location>
        <begin position="404"/>
        <end position="548"/>
    </location>
</feature>
<dbReference type="AlphaFoldDB" id="A0AAV7HTB3"/>
<dbReference type="InterPro" id="IPR036691">
    <property type="entry name" value="Endo/exonu/phosph_ase_sf"/>
</dbReference>
<dbReference type="EMBL" id="JAHXZJ010002982">
    <property type="protein sequence ID" value="KAH0535105.1"/>
    <property type="molecule type" value="Genomic_DNA"/>
</dbReference>
<proteinExistence type="predicted"/>
<feature type="region of interest" description="Disordered" evidence="1">
    <location>
        <begin position="89"/>
        <end position="128"/>
    </location>
</feature>
<evidence type="ECO:0000313" key="3">
    <source>
        <dbReference type="EMBL" id="KAH0535105.1"/>
    </source>
</evidence>
<evidence type="ECO:0000259" key="2">
    <source>
        <dbReference type="Pfam" id="PF14529"/>
    </source>
</evidence>
<feature type="compositionally biased region" description="Polar residues" evidence="1">
    <location>
        <begin position="96"/>
        <end position="118"/>
    </location>
</feature>